<dbReference type="OMA" id="ISPIYRW"/>
<feature type="transmembrane region" description="Helical" evidence="9">
    <location>
        <begin position="328"/>
        <end position="346"/>
    </location>
</feature>
<feature type="binding site" evidence="6">
    <location>
        <position position="331"/>
    </location>
    <ligand>
        <name>Na(+)</name>
        <dbReference type="ChEBI" id="CHEBI:29101"/>
        <label>1</label>
    </ligand>
</feature>
<dbReference type="GO" id="GO:0046872">
    <property type="term" value="F:metal ion binding"/>
    <property type="evidence" value="ECO:0007669"/>
    <property type="project" value="UniProtKB-KW"/>
</dbReference>
<feature type="binding site" evidence="6">
    <location>
        <position position="363"/>
    </location>
    <ligand>
        <name>Na(+)</name>
        <dbReference type="ChEBI" id="CHEBI:29101"/>
        <label>1</label>
    </ligand>
</feature>
<feature type="transmembrane region" description="Helical" evidence="9">
    <location>
        <begin position="635"/>
        <end position="661"/>
    </location>
</feature>
<dbReference type="PRINTS" id="PR00176">
    <property type="entry name" value="NANEUSMPORT"/>
</dbReference>
<protein>
    <recommendedName>
        <fullName evidence="7">Transporter</fullName>
    </recommendedName>
</protein>
<keyword evidence="4 9" id="KW-1133">Transmembrane helix</keyword>
<evidence type="ECO:0000256" key="1">
    <source>
        <dbReference type="ARBA" id="ARBA00004141"/>
    </source>
</evidence>
<dbReference type="GO" id="GO:0005886">
    <property type="term" value="C:plasma membrane"/>
    <property type="evidence" value="ECO:0007669"/>
    <property type="project" value="TreeGrafter"/>
</dbReference>
<keyword evidence="3 7" id="KW-0812">Transmembrane</keyword>
<feature type="binding site" evidence="6">
    <location>
        <position position="103"/>
    </location>
    <ligand>
        <name>Na(+)</name>
        <dbReference type="ChEBI" id="CHEBI:29101"/>
        <label>1</label>
    </ligand>
</feature>
<dbReference type="SUPFAM" id="SSF161070">
    <property type="entry name" value="SNF-like"/>
    <property type="match status" value="1"/>
</dbReference>
<evidence type="ECO:0000256" key="7">
    <source>
        <dbReference type="RuleBase" id="RU003732"/>
    </source>
</evidence>
<feature type="transmembrane region" description="Helical" evidence="9">
    <location>
        <begin position="592"/>
        <end position="615"/>
    </location>
</feature>
<evidence type="ECO:0000256" key="9">
    <source>
        <dbReference type="SAM" id="Phobius"/>
    </source>
</evidence>
<dbReference type="GO" id="GO:0035725">
    <property type="term" value="P:sodium ion transmembrane transport"/>
    <property type="evidence" value="ECO:0007669"/>
    <property type="project" value="TreeGrafter"/>
</dbReference>
<dbReference type="Ensembl" id="ENSUMAT00000002213.1">
    <property type="protein sequence ID" value="ENSUMAP00000001784.1"/>
    <property type="gene ID" value="ENSUMAG00000001624.1"/>
</dbReference>
<feature type="transmembrane region" description="Helical" evidence="9">
    <location>
        <begin position="166"/>
        <end position="194"/>
    </location>
</feature>
<evidence type="ECO:0000256" key="8">
    <source>
        <dbReference type="SAM" id="MobiDB-lite"/>
    </source>
</evidence>
<keyword evidence="5 9" id="KW-0472">Membrane</keyword>
<dbReference type="PROSITE" id="PS50267">
    <property type="entry name" value="NA_NEUROTRAN_SYMP_3"/>
    <property type="match status" value="1"/>
</dbReference>
<evidence type="ECO:0000256" key="3">
    <source>
        <dbReference type="ARBA" id="ARBA00022692"/>
    </source>
</evidence>
<dbReference type="CDD" id="cd11502">
    <property type="entry name" value="SLC6sbd_NTT5"/>
    <property type="match status" value="1"/>
</dbReference>
<feature type="binding site" evidence="6">
    <location>
        <position position="100"/>
    </location>
    <ligand>
        <name>Na(+)</name>
        <dbReference type="ChEBI" id="CHEBI:29101"/>
        <label>1</label>
    </ligand>
</feature>
<feature type="transmembrane region" description="Helical" evidence="9">
    <location>
        <begin position="553"/>
        <end position="571"/>
    </location>
</feature>
<keyword evidence="6" id="KW-0915">Sodium</keyword>
<evidence type="ECO:0000256" key="2">
    <source>
        <dbReference type="ARBA" id="ARBA00022448"/>
    </source>
</evidence>
<sequence length="705" mass="78975">MTSVSENTETQDEKSQISRPLDSKSLITTTSASQLLKPDLTTEELMAEEQKFDTVSSYIWSDEDNDEILETIENDEPKEEAPTDRPSWANKIEYLLAQVGFSVGLSTIWRFPYLCFHNGGGSFLIIYILMLFLVGVPLLFLEMAAGQRMRQGSIGVWKVISPWIGGVGYTSFMVCCIVGLYYSVLMAWSLFYLVQSFQSPLPWSACPLLKNSSDFDPECERTTSTTYFWYRNVLKATDEIEMGGLPVMHLSVSLFVTWLIICISMIKGLKSTGKMLYVSVLLPYFILFCLLIRSLMLEGAHFGLKSLLAAKVSALYSVEVWRRTGNQLFLSMGPGFGSFTAISSYIPRSNDCVMDAFAVALLNLTASLTSTVFVFAIMGHLATENNEKCYLRNAEIVLNLIASGVLPAEAHPPDSMYHDPSSIYSRWIKSLPKQIKDMVLPYMTNCDLSQQLKEGPGVAIVAFTDIISAFSGSTFWAIIIFVLLASLGLSTMTGIVQGIVTPLQDTFSSLRKCTNLLTVGICVPMFLGSLIFVRPSGSYYVNLLDDYWVSLPLFFVIVILENIAMAWIYGARRFLADLIIMLGHPISPIYRWLWCFLSPFVLLVLFVSTLIHLSLKNITYLAWDSRISNEVIRIYPSWAKVLLIILIVITILPIPAYLIGVDFTVSMIHSRGTVIFKPEAKGNSPKSHPRLQVRKSQKKVNTMDK</sequence>
<feature type="transmembrane region" description="Helical" evidence="9">
    <location>
        <begin position="247"/>
        <end position="266"/>
    </location>
</feature>
<dbReference type="InterPro" id="IPR000175">
    <property type="entry name" value="Na/ntran_symport"/>
</dbReference>
<accession>A0A452T205</accession>
<evidence type="ECO:0000313" key="10">
    <source>
        <dbReference type="Ensembl" id="ENSUMAP00000001784"/>
    </source>
</evidence>
<dbReference type="GO" id="GO:0015293">
    <property type="term" value="F:symporter activity"/>
    <property type="evidence" value="ECO:0007669"/>
    <property type="project" value="UniProtKB-KW"/>
</dbReference>
<feature type="transmembrane region" description="Helical" evidence="9">
    <location>
        <begin position="275"/>
        <end position="296"/>
    </location>
</feature>
<evidence type="ECO:0000256" key="5">
    <source>
        <dbReference type="ARBA" id="ARBA00023136"/>
    </source>
</evidence>
<reference evidence="10" key="1">
    <citation type="submission" date="2019-03" db="UniProtKB">
        <authorList>
            <consortium name="Ensembl"/>
        </authorList>
    </citation>
    <scope>IDENTIFICATION</scope>
</reference>
<dbReference type="GeneTree" id="ENSGT00940000165610"/>
<organism evidence="10">
    <name type="scientific">Ursus maritimus</name>
    <name type="common">Polar bear</name>
    <name type="synonym">Thalarctos maritimus</name>
    <dbReference type="NCBI Taxonomy" id="29073"/>
    <lineage>
        <taxon>Eukaryota</taxon>
        <taxon>Metazoa</taxon>
        <taxon>Chordata</taxon>
        <taxon>Craniata</taxon>
        <taxon>Vertebrata</taxon>
        <taxon>Euteleostomi</taxon>
        <taxon>Mammalia</taxon>
        <taxon>Eutheria</taxon>
        <taxon>Laurasiatheria</taxon>
        <taxon>Carnivora</taxon>
        <taxon>Caniformia</taxon>
        <taxon>Ursidae</taxon>
        <taxon>Ursus</taxon>
    </lineage>
</organism>
<feature type="region of interest" description="Disordered" evidence="8">
    <location>
        <begin position="679"/>
        <end position="705"/>
    </location>
</feature>
<dbReference type="GO" id="GO:0006865">
    <property type="term" value="P:amino acid transport"/>
    <property type="evidence" value="ECO:0007669"/>
    <property type="project" value="TreeGrafter"/>
</dbReference>
<keyword evidence="6" id="KW-0479">Metal-binding</keyword>
<proteinExistence type="inferred from homology"/>
<feature type="binding site" evidence="6">
    <location>
        <position position="487"/>
    </location>
    <ligand>
        <name>Na(+)</name>
        <dbReference type="ChEBI" id="CHEBI:29101"/>
        <label>1</label>
    </ligand>
</feature>
<dbReference type="Pfam" id="PF00209">
    <property type="entry name" value="SNF"/>
    <property type="match status" value="1"/>
</dbReference>
<evidence type="ECO:0000256" key="4">
    <source>
        <dbReference type="ARBA" id="ARBA00022989"/>
    </source>
</evidence>
<feature type="transmembrane region" description="Helical" evidence="9">
    <location>
        <begin position="94"/>
        <end position="112"/>
    </location>
</feature>
<feature type="transmembrane region" description="Helical" evidence="9">
    <location>
        <begin position="513"/>
        <end position="533"/>
    </location>
</feature>
<evidence type="ECO:0000256" key="6">
    <source>
        <dbReference type="PIRSR" id="PIRSR600175-1"/>
    </source>
</evidence>
<dbReference type="PROSITE" id="PS00754">
    <property type="entry name" value="NA_NEUROTRAN_SYMP_2"/>
    <property type="match status" value="1"/>
</dbReference>
<comment type="subcellular location">
    <subcellularLocation>
        <location evidence="1">Membrane</location>
        <topology evidence="1">Multi-pass membrane protein</topology>
    </subcellularLocation>
</comment>
<dbReference type="PROSITE" id="PS00610">
    <property type="entry name" value="NA_NEUROTRAN_SYMP_1"/>
    <property type="match status" value="1"/>
</dbReference>
<dbReference type="PANTHER" id="PTHR11616:SF100">
    <property type="entry name" value="TRANSPORTER"/>
    <property type="match status" value="1"/>
</dbReference>
<dbReference type="InterPro" id="IPR037272">
    <property type="entry name" value="SNS_sf"/>
</dbReference>
<name>A0A452T205_URSMA</name>
<comment type="similarity">
    <text evidence="7">Belongs to the sodium:neurotransmitter symporter (SNF) (TC 2.A.22) family.</text>
</comment>
<dbReference type="PANTHER" id="PTHR11616">
    <property type="entry name" value="SODIUM/CHLORIDE DEPENDENT TRANSPORTER"/>
    <property type="match status" value="1"/>
</dbReference>
<dbReference type="NCBIfam" id="NF037979">
    <property type="entry name" value="Na_transp"/>
    <property type="match status" value="1"/>
</dbReference>
<feature type="transmembrane region" description="Helical" evidence="9">
    <location>
        <begin position="475"/>
        <end position="501"/>
    </location>
</feature>
<feature type="compositionally biased region" description="Basic residues" evidence="8">
    <location>
        <begin position="687"/>
        <end position="698"/>
    </location>
</feature>
<keyword evidence="2 7" id="KW-0813">Transport</keyword>
<keyword evidence="7" id="KW-0769">Symport</keyword>
<dbReference type="AlphaFoldDB" id="A0A452T205"/>
<feature type="transmembrane region" description="Helical" evidence="9">
    <location>
        <begin position="358"/>
        <end position="378"/>
    </location>
</feature>
<feature type="region of interest" description="Disordered" evidence="8">
    <location>
        <begin position="1"/>
        <end position="25"/>
    </location>
</feature>
<feature type="transmembrane region" description="Helical" evidence="9">
    <location>
        <begin position="124"/>
        <end position="145"/>
    </location>
</feature>